<feature type="compositionally biased region" description="Basic residues" evidence="1">
    <location>
        <begin position="235"/>
        <end position="252"/>
    </location>
</feature>
<proteinExistence type="predicted"/>
<evidence type="ECO:0000256" key="1">
    <source>
        <dbReference type="SAM" id="MobiDB-lite"/>
    </source>
</evidence>
<accession>A0A0A9G4E9</accession>
<reference evidence="2" key="1">
    <citation type="submission" date="2014-09" db="EMBL/GenBank/DDBJ databases">
        <authorList>
            <person name="Magalhaes I.L.F."/>
            <person name="Oliveira U."/>
            <person name="Santos F.R."/>
            <person name="Vidigal T.H.D.A."/>
            <person name="Brescovit A.D."/>
            <person name="Santos A.J."/>
        </authorList>
    </citation>
    <scope>NUCLEOTIDE SEQUENCE</scope>
    <source>
        <tissue evidence="2">Shoot tissue taken approximately 20 cm above the soil surface</tissue>
    </source>
</reference>
<dbReference type="EMBL" id="GBRH01178509">
    <property type="protein sequence ID" value="JAE19387.1"/>
    <property type="molecule type" value="Transcribed_RNA"/>
</dbReference>
<organism evidence="2">
    <name type="scientific">Arundo donax</name>
    <name type="common">Giant reed</name>
    <name type="synonym">Donax arundinaceus</name>
    <dbReference type="NCBI Taxonomy" id="35708"/>
    <lineage>
        <taxon>Eukaryota</taxon>
        <taxon>Viridiplantae</taxon>
        <taxon>Streptophyta</taxon>
        <taxon>Embryophyta</taxon>
        <taxon>Tracheophyta</taxon>
        <taxon>Spermatophyta</taxon>
        <taxon>Magnoliopsida</taxon>
        <taxon>Liliopsida</taxon>
        <taxon>Poales</taxon>
        <taxon>Poaceae</taxon>
        <taxon>PACMAD clade</taxon>
        <taxon>Arundinoideae</taxon>
        <taxon>Arundineae</taxon>
        <taxon>Arundo</taxon>
    </lineage>
</organism>
<reference evidence="2" key="2">
    <citation type="journal article" date="2015" name="Data Brief">
        <title>Shoot transcriptome of the giant reed, Arundo donax.</title>
        <authorList>
            <person name="Barrero R.A."/>
            <person name="Guerrero F.D."/>
            <person name="Moolhuijzen P."/>
            <person name="Goolsby J.A."/>
            <person name="Tidwell J."/>
            <person name="Bellgard S.E."/>
            <person name="Bellgard M.I."/>
        </authorList>
    </citation>
    <scope>NUCLEOTIDE SEQUENCE</scope>
    <source>
        <tissue evidence="2">Shoot tissue taken approximately 20 cm above the soil surface</tissue>
    </source>
</reference>
<evidence type="ECO:0000313" key="2">
    <source>
        <dbReference type="EMBL" id="JAE19387.1"/>
    </source>
</evidence>
<sequence>MNRFHPNRGSISSLSNHHRPFITTRRVLVLAGPTPSSTSGRFQSAPHNPSPAMIWVAVAKPRFDSSGEGVESRSAACSFTFTHLAFGNGCEIGSEPLVRPTQLPLPGRRRRLMRNERLLLLLRRREDERRHGAPPPPPRPRAGDPGERGGCLDGERGDLLAPEPAAACLGGEHEVDPPRAELLGAAHGRHGALEPHPVGVAQEPPLLPRRAFLEHPRRRRGARVLPQLPRGQQHERRRPRRPRRLAHHRAAARHAEPHLC</sequence>
<feature type="region of interest" description="Disordered" evidence="1">
    <location>
        <begin position="213"/>
        <end position="260"/>
    </location>
</feature>
<feature type="region of interest" description="Disordered" evidence="1">
    <location>
        <begin position="125"/>
        <end position="157"/>
    </location>
</feature>
<name>A0A0A9G4E9_ARUDO</name>
<protein>
    <submittedName>
        <fullName evidence="2">Uncharacterized protein</fullName>
    </submittedName>
</protein>
<dbReference type="AlphaFoldDB" id="A0A0A9G4E9"/>